<reference evidence="2 3" key="1">
    <citation type="journal article" date="2013" name="PLoS Genet.">
        <title>Comparative genome structure, secondary metabolite, and effector coding capacity across Cochliobolus pathogens.</title>
        <authorList>
            <person name="Condon B.J."/>
            <person name="Leng Y."/>
            <person name="Wu D."/>
            <person name="Bushley K.E."/>
            <person name="Ohm R.A."/>
            <person name="Otillar R."/>
            <person name="Martin J."/>
            <person name="Schackwitz W."/>
            <person name="Grimwood J."/>
            <person name="MohdZainudin N."/>
            <person name="Xue C."/>
            <person name="Wang R."/>
            <person name="Manning V.A."/>
            <person name="Dhillon B."/>
            <person name="Tu Z.J."/>
            <person name="Steffenson B.J."/>
            <person name="Salamov A."/>
            <person name="Sun H."/>
            <person name="Lowry S."/>
            <person name="LaButti K."/>
            <person name="Han J."/>
            <person name="Copeland A."/>
            <person name="Lindquist E."/>
            <person name="Barry K."/>
            <person name="Schmutz J."/>
            <person name="Baker S.E."/>
            <person name="Ciuffetti L.M."/>
            <person name="Grigoriev I.V."/>
            <person name="Zhong S."/>
            <person name="Turgeon B.G."/>
        </authorList>
    </citation>
    <scope>NUCLEOTIDE SEQUENCE [LARGE SCALE GENOMIC DNA]</scope>
    <source>
        <strain evidence="2 3">ATCC 44560</strain>
    </source>
</reference>
<gene>
    <name evidence="2" type="ORF">COCMIDRAFT_40353</name>
</gene>
<dbReference type="Proteomes" id="UP000054032">
    <property type="component" value="Unassembled WGS sequence"/>
</dbReference>
<feature type="signal peptide" evidence="1">
    <location>
        <begin position="1"/>
        <end position="18"/>
    </location>
</feature>
<proteinExistence type="predicted"/>
<dbReference type="AlphaFoldDB" id="W6YVC6"/>
<name>W6YVC6_COCMI</name>
<dbReference type="GeneID" id="19123863"/>
<evidence type="ECO:0000313" key="2">
    <source>
        <dbReference type="EMBL" id="EUC41498.1"/>
    </source>
</evidence>
<evidence type="ECO:0008006" key="4">
    <source>
        <dbReference type="Google" id="ProtNLM"/>
    </source>
</evidence>
<dbReference type="HOGENOM" id="CLU_1970148_0_0_1"/>
<protein>
    <recommendedName>
        <fullName evidence="4">Hydrophobin</fullName>
    </recommendedName>
</protein>
<dbReference type="EMBL" id="KI964100">
    <property type="protein sequence ID" value="EUC41498.1"/>
    <property type="molecule type" value="Genomic_DNA"/>
</dbReference>
<sequence length="127" mass="13260">MFVSTIVLALAGAASILAAPVAEAAPASAVQARDIPPLGSCPSWKGIYGRAGSTVCCVYSGGPTSCCVNNSPVSVYFPEVNYTYLSCQSPWFVDINNFVHFSSCYIPSNLGSANCADVPKIYGNYTS</sequence>
<keyword evidence="1" id="KW-0732">Signal</keyword>
<keyword evidence="3" id="KW-1185">Reference proteome</keyword>
<accession>W6YVC6</accession>
<evidence type="ECO:0000256" key="1">
    <source>
        <dbReference type="SAM" id="SignalP"/>
    </source>
</evidence>
<organism evidence="2 3">
    <name type="scientific">Bipolaris oryzae ATCC 44560</name>
    <dbReference type="NCBI Taxonomy" id="930090"/>
    <lineage>
        <taxon>Eukaryota</taxon>
        <taxon>Fungi</taxon>
        <taxon>Dikarya</taxon>
        <taxon>Ascomycota</taxon>
        <taxon>Pezizomycotina</taxon>
        <taxon>Dothideomycetes</taxon>
        <taxon>Pleosporomycetidae</taxon>
        <taxon>Pleosporales</taxon>
        <taxon>Pleosporineae</taxon>
        <taxon>Pleosporaceae</taxon>
        <taxon>Bipolaris</taxon>
    </lineage>
</organism>
<evidence type="ECO:0000313" key="3">
    <source>
        <dbReference type="Proteomes" id="UP000054032"/>
    </source>
</evidence>
<dbReference type="RefSeq" id="XP_007691987.1">
    <property type="nucleotide sequence ID" value="XM_007693797.1"/>
</dbReference>
<feature type="chain" id="PRO_5004889267" description="Hydrophobin" evidence="1">
    <location>
        <begin position="19"/>
        <end position="127"/>
    </location>
</feature>
<dbReference type="KEGG" id="bor:COCMIDRAFT_40353"/>
<dbReference type="OrthoDB" id="3694462at2759"/>